<sequence length="275" mass="31075">MSVGEIPLRLNNMKAYQNEQWINSASARLLRIVSEYLEPKATFDRHNVEDTIVFMGSARLIDKEQAQANLKRAEITGQDLDAAQRDLRMAQYYEACQSLAFRLTQWSKELPDHYRRFVVCSGGGPGIMEAANRGASEAGGINVGLGISLPNEQENNAHITRELSLEFHYFFMRKFWFTYLAKAVVFFPGGYGTLDELFETLTLLQTGKIRKHLPLVLFGTEYWNQVINFSALVDNGMIAPCDLDLFISTDSVDTAFDHIVEALTTYGLMERGPIL</sequence>
<name>A0A382ABE1_9ZZZZ</name>
<dbReference type="InterPro" id="IPR031100">
    <property type="entry name" value="LOG_fam"/>
</dbReference>
<evidence type="ECO:0008006" key="2">
    <source>
        <dbReference type="Google" id="ProtNLM"/>
    </source>
</evidence>
<organism evidence="1">
    <name type="scientific">marine metagenome</name>
    <dbReference type="NCBI Taxonomy" id="408172"/>
    <lineage>
        <taxon>unclassified sequences</taxon>
        <taxon>metagenomes</taxon>
        <taxon>ecological metagenomes</taxon>
    </lineage>
</organism>
<dbReference type="EMBL" id="UINC01024697">
    <property type="protein sequence ID" value="SVA98855.1"/>
    <property type="molecule type" value="Genomic_DNA"/>
</dbReference>
<dbReference type="InterPro" id="IPR052341">
    <property type="entry name" value="LOG_family_nucleotidases"/>
</dbReference>
<dbReference type="GO" id="GO:0005829">
    <property type="term" value="C:cytosol"/>
    <property type="evidence" value="ECO:0007669"/>
    <property type="project" value="TreeGrafter"/>
</dbReference>
<dbReference type="Gene3D" id="3.40.50.450">
    <property type="match status" value="1"/>
</dbReference>
<evidence type="ECO:0000313" key="1">
    <source>
        <dbReference type="EMBL" id="SVA98855.1"/>
    </source>
</evidence>
<dbReference type="PANTHER" id="PTHR43393:SF3">
    <property type="entry name" value="LYSINE DECARBOXYLASE-LIKE PROTEIN"/>
    <property type="match status" value="1"/>
</dbReference>
<dbReference type="Pfam" id="PF03641">
    <property type="entry name" value="Lysine_decarbox"/>
    <property type="match status" value="1"/>
</dbReference>
<reference evidence="1" key="1">
    <citation type="submission" date="2018-05" db="EMBL/GenBank/DDBJ databases">
        <authorList>
            <person name="Lanie J.A."/>
            <person name="Ng W.-L."/>
            <person name="Kazmierczak K.M."/>
            <person name="Andrzejewski T.M."/>
            <person name="Davidsen T.M."/>
            <person name="Wayne K.J."/>
            <person name="Tettelin H."/>
            <person name="Glass J.I."/>
            <person name="Rusch D."/>
            <person name="Podicherti R."/>
            <person name="Tsui H.-C.T."/>
            <person name="Winkler M.E."/>
        </authorList>
    </citation>
    <scope>NUCLEOTIDE SEQUENCE</scope>
</reference>
<dbReference type="SUPFAM" id="SSF102405">
    <property type="entry name" value="MCP/YpsA-like"/>
    <property type="match status" value="1"/>
</dbReference>
<accession>A0A382ABE1</accession>
<dbReference type="PANTHER" id="PTHR43393">
    <property type="entry name" value="CYTOKININ RIBOSIDE 5'-MONOPHOSPHATE PHOSPHORIBOHYDROLASE"/>
    <property type="match status" value="1"/>
</dbReference>
<protein>
    <recommendedName>
        <fullName evidence="2">Cytokinin riboside 5'-monophosphate phosphoribohydrolase</fullName>
    </recommendedName>
</protein>
<gene>
    <name evidence="1" type="ORF">METZ01_LOCUS151709</name>
</gene>
<dbReference type="AlphaFoldDB" id="A0A382ABE1"/>
<proteinExistence type="predicted"/>